<gene>
    <name evidence="6" type="ORF">AF333_15575</name>
    <name evidence="7" type="ORF">SAMN04487909_13047</name>
</gene>
<dbReference type="InterPro" id="IPR036388">
    <property type="entry name" value="WH-like_DNA-bd_sf"/>
</dbReference>
<dbReference type="Pfam" id="PF01418">
    <property type="entry name" value="HTH_6"/>
    <property type="match status" value="1"/>
</dbReference>
<feature type="domain" description="HTH rpiR-type" evidence="4">
    <location>
        <begin position="7"/>
        <end position="83"/>
    </location>
</feature>
<dbReference type="Proteomes" id="UP000182836">
    <property type="component" value="Unassembled WGS sequence"/>
</dbReference>
<dbReference type="InterPro" id="IPR001347">
    <property type="entry name" value="SIS_dom"/>
</dbReference>
<proteinExistence type="predicted"/>
<keyword evidence="8" id="KW-1185">Reference proteome</keyword>
<reference evidence="7 9" key="2">
    <citation type="submission" date="2016-10" db="EMBL/GenBank/DDBJ databases">
        <authorList>
            <person name="de Groot N.N."/>
        </authorList>
    </citation>
    <scope>NUCLEOTIDE SEQUENCE [LARGE SCALE GENOMIC DNA]</scope>
    <source>
        <strain evidence="7 9">DSM 2895</strain>
    </source>
</reference>
<evidence type="ECO:0000313" key="6">
    <source>
        <dbReference type="EMBL" id="KON96681.1"/>
    </source>
</evidence>
<dbReference type="PANTHER" id="PTHR30514">
    <property type="entry name" value="GLUCOKINASE"/>
    <property type="match status" value="1"/>
</dbReference>
<dbReference type="InterPro" id="IPR009057">
    <property type="entry name" value="Homeodomain-like_sf"/>
</dbReference>
<dbReference type="GO" id="GO:0003677">
    <property type="term" value="F:DNA binding"/>
    <property type="evidence" value="ECO:0007669"/>
    <property type="project" value="UniProtKB-KW"/>
</dbReference>
<dbReference type="InterPro" id="IPR047640">
    <property type="entry name" value="RpiR-like"/>
</dbReference>
<feature type="domain" description="SIS" evidence="5">
    <location>
        <begin position="126"/>
        <end position="267"/>
    </location>
</feature>
<dbReference type="GO" id="GO:1901135">
    <property type="term" value="P:carbohydrate derivative metabolic process"/>
    <property type="evidence" value="ECO:0007669"/>
    <property type="project" value="InterPro"/>
</dbReference>
<evidence type="ECO:0000313" key="9">
    <source>
        <dbReference type="Proteomes" id="UP000182836"/>
    </source>
</evidence>
<keyword evidence="2" id="KW-0238">DNA-binding</keyword>
<name>A0A0D1XJY1_ANEMI</name>
<evidence type="ECO:0000259" key="4">
    <source>
        <dbReference type="PROSITE" id="PS51071"/>
    </source>
</evidence>
<dbReference type="OrthoDB" id="3684496at2"/>
<sequence length="285" mass="31556">MDQEQQPNSFSRLRSMLASLSVKERLAACYMLENPEEVIHSSISELAEKSGVAEATIFRLCKRLGYKGYQAFKIALARDIVRPIENIHEEITSEDDMVHIARKIFSSSMEAMKDTLALLEHEPLELAVEYLAGAKKIDFYGSGGSGIIALDAYHKFIRTGIQVMAHTDSHLQLMSASLLDKDCVAVGISHSGSNIDVVEAIQVARERGAKTIGISSTMKSPLTRAVELSLYTTSRETLFRSEAMASRLVQLSVMDVLYVGVAARKQGVTLENLQKIRESIAIKRY</sequence>
<dbReference type="PANTHER" id="PTHR30514:SF10">
    <property type="entry name" value="MURR_RPIR FAMILY TRANSCRIPTIONAL REGULATOR"/>
    <property type="match status" value="1"/>
</dbReference>
<dbReference type="PROSITE" id="PS51464">
    <property type="entry name" value="SIS"/>
    <property type="match status" value="1"/>
</dbReference>
<dbReference type="CDD" id="cd05013">
    <property type="entry name" value="SIS_RpiR"/>
    <property type="match status" value="1"/>
</dbReference>
<dbReference type="EMBL" id="LGUG01000004">
    <property type="protein sequence ID" value="KON96681.1"/>
    <property type="molecule type" value="Genomic_DNA"/>
</dbReference>
<dbReference type="PROSITE" id="PS51071">
    <property type="entry name" value="HTH_RPIR"/>
    <property type="match status" value="1"/>
</dbReference>
<dbReference type="EMBL" id="FNED01000030">
    <property type="protein sequence ID" value="SDJ85723.1"/>
    <property type="molecule type" value="Genomic_DNA"/>
</dbReference>
<dbReference type="GeneID" id="42306598"/>
<dbReference type="Gene3D" id="1.10.10.10">
    <property type="entry name" value="Winged helix-like DNA-binding domain superfamily/Winged helix DNA-binding domain"/>
    <property type="match status" value="1"/>
</dbReference>
<evidence type="ECO:0000256" key="1">
    <source>
        <dbReference type="ARBA" id="ARBA00023015"/>
    </source>
</evidence>
<dbReference type="GO" id="GO:0003700">
    <property type="term" value="F:DNA-binding transcription factor activity"/>
    <property type="evidence" value="ECO:0007669"/>
    <property type="project" value="InterPro"/>
</dbReference>
<evidence type="ECO:0000259" key="5">
    <source>
        <dbReference type="PROSITE" id="PS51464"/>
    </source>
</evidence>
<dbReference type="RefSeq" id="WP_043066387.1">
    <property type="nucleotide sequence ID" value="NZ_CCMI01000083.1"/>
</dbReference>
<dbReference type="SUPFAM" id="SSF46689">
    <property type="entry name" value="Homeodomain-like"/>
    <property type="match status" value="1"/>
</dbReference>
<dbReference type="SUPFAM" id="SSF53697">
    <property type="entry name" value="SIS domain"/>
    <property type="match status" value="1"/>
</dbReference>
<reference evidence="6 8" key="1">
    <citation type="submission" date="2015-07" db="EMBL/GenBank/DDBJ databases">
        <title>Fjat-14205 dsm 2895.</title>
        <authorList>
            <person name="Liu B."/>
            <person name="Wang J."/>
            <person name="Zhu Y."/>
            <person name="Liu G."/>
            <person name="Chen Q."/>
            <person name="Chen Z."/>
            <person name="Lan J."/>
            <person name="Che J."/>
            <person name="Ge C."/>
            <person name="Shi H."/>
            <person name="Pan Z."/>
            <person name="Liu X."/>
        </authorList>
    </citation>
    <scope>NUCLEOTIDE SEQUENCE [LARGE SCALE GENOMIC DNA]</scope>
    <source>
        <strain evidence="6 8">DSM 2895</strain>
    </source>
</reference>
<evidence type="ECO:0000256" key="2">
    <source>
        <dbReference type="ARBA" id="ARBA00023125"/>
    </source>
</evidence>
<evidence type="ECO:0000313" key="7">
    <source>
        <dbReference type="EMBL" id="SDJ85723.1"/>
    </source>
</evidence>
<dbReference type="GO" id="GO:0097367">
    <property type="term" value="F:carbohydrate derivative binding"/>
    <property type="evidence" value="ECO:0007669"/>
    <property type="project" value="InterPro"/>
</dbReference>
<evidence type="ECO:0000256" key="3">
    <source>
        <dbReference type="ARBA" id="ARBA00023163"/>
    </source>
</evidence>
<dbReference type="Gene3D" id="3.40.50.10490">
    <property type="entry name" value="Glucose-6-phosphate isomerase like protein, domain 1"/>
    <property type="match status" value="1"/>
</dbReference>
<dbReference type="Pfam" id="PF01380">
    <property type="entry name" value="SIS"/>
    <property type="match status" value="1"/>
</dbReference>
<organism evidence="6 8">
    <name type="scientific">Aneurinibacillus migulanus</name>
    <name type="common">Bacillus migulanus</name>
    <dbReference type="NCBI Taxonomy" id="47500"/>
    <lineage>
        <taxon>Bacteria</taxon>
        <taxon>Bacillati</taxon>
        <taxon>Bacillota</taxon>
        <taxon>Bacilli</taxon>
        <taxon>Bacillales</taxon>
        <taxon>Paenibacillaceae</taxon>
        <taxon>Aneurinibacillus group</taxon>
        <taxon>Aneurinibacillus</taxon>
    </lineage>
</organism>
<dbReference type="Proteomes" id="UP000037269">
    <property type="component" value="Unassembled WGS sequence"/>
</dbReference>
<dbReference type="InterPro" id="IPR035472">
    <property type="entry name" value="RpiR-like_SIS"/>
</dbReference>
<evidence type="ECO:0000313" key="8">
    <source>
        <dbReference type="Proteomes" id="UP000037269"/>
    </source>
</evidence>
<protein>
    <submittedName>
        <fullName evidence="6">RpiR family transcriptional regulator</fullName>
    </submittedName>
    <submittedName>
        <fullName evidence="7">Transcriptional regulator, RpiR family</fullName>
    </submittedName>
</protein>
<dbReference type="InterPro" id="IPR046348">
    <property type="entry name" value="SIS_dom_sf"/>
</dbReference>
<dbReference type="AlphaFoldDB" id="A0A0D1XJY1"/>
<accession>A0A0D1XJY1</accession>
<dbReference type="InterPro" id="IPR000281">
    <property type="entry name" value="HTH_RpiR"/>
</dbReference>
<keyword evidence="3" id="KW-0804">Transcription</keyword>
<dbReference type="STRING" id="47500.AF333_15575"/>
<dbReference type="PATRIC" id="fig|47500.12.peg.116"/>
<keyword evidence="1" id="KW-0805">Transcription regulation</keyword>